<evidence type="ECO:0000256" key="1">
    <source>
        <dbReference type="SAM" id="MobiDB-lite"/>
    </source>
</evidence>
<feature type="compositionally biased region" description="Low complexity" evidence="1">
    <location>
        <begin position="1"/>
        <end position="15"/>
    </location>
</feature>
<proteinExistence type="predicted"/>
<name>A0A9Q1I1E3_CONCO</name>
<dbReference type="AlphaFoldDB" id="A0A9Q1I1E3"/>
<reference evidence="2" key="1">
    <citation type="journal article" date="2023" name="Science">
        <title>Genome structures resolve the early diversification of teleost fishes.</title>
        <authorList>
            <person name="Parey E."/>
            <person name="Louis A."/>
            <person name="Montfort J."/>
            <person name="Bouchez O."/>
            <person name="Roques C."/>
            <person name="Iampietro C."/>
            <person name="Lluch J."/>
            <person name="Castinel A."/>
            <person name="Donnadieu C."/>
            <person name="Desvignes T."/>
            <person name="Floi Bucao C."/>
            <person name="Jouanno E."/>
            <person name="Wen M."/>
            <person name="Mejri S."/>
            <person name="Dirks R."/>
            <person name="Jansen H."/>
            <person name="Henkel C."/>
            <person name="Chen W.J."/>
            <person name="Zahm M."/>
            <person name="Cabau C."/>
            <person name="Klopp C."/>
            <person name="Thompson A.W."/>
            <person name="Robinson-Rechavi M."/>
            <person name="Braasch I."/>
            <person name="Lecointre G."/>
            <person name="Bobe J."/>
            <person name="Postlethwait J.H."/>
            <person name="Berthelot C."/>
            <person name="Roest Crollius H."/>
            <person name="Guiguen Y."/>
        </authorList>
    </citation>
    <scope>NUCLEOTIDE SEQUENCE</scope>
    <source>
        <strain evidence="2">Concon-B</strain>
    </source>
</reference>
<evidence type="ECO:0000313" key="3">
    <source>
        <dbReference type="Proteomes" id="UP001152803"/>
    </source>
</evidence>
<protein>
    <submittedName>
        <fullName evidence="2">Uncharacterized protein</fullName>
    </submittedName>
</protein>
<gene>
    <name evidence="2" type="ORF">COCON_G00075180</name>
</gene>
<accession>A0A9Q1I1E3</accession>
<feature type="region of interest" description="Disordered" evidence="1">
    <location>
        <begin position="1"/>
        <end position="44"/>
    </location>
</feature>
<evidence type="ECO:0000313" key="2">
    <source>
        <dbReference type="EMBL" id="KAJ8275766.1"/>
    </source>
</evidence>
<keyword evidence="3" id="KW-1185">Reference proteome</keyword>
<feature type="compositionally biased region" description="Polar residues" evidence="1">
    <location>
        <begin position="26"/>
        <end position="44"/>
    </location>
</feature>
<sequence>MLKGGAAKGGLPKPGLQERARLPPATSATGMKTSRSSNTLSTDLRLSRQLKVWEPWPSQVWEQQRQGHA</sequence>
<dbReference type="EMBL" id="JAFJMO010000005">
    <property type="protein sequence ID" value="KAJ8275766.1"/>
    <property type="molecule type" value="Genomic_DNA"/>
</dbReference>
<dbReference type="Proteomes" id="UP001152803">
    <property type="component" value="Unassembled WGS sequence"/>
</dbReference>
<comment type="caution">
    <text evidence="2">The sequence shown here is derived from an EMBL/GenBank/DDBJ whole genome shotgun (WGS) entry which is preliminary data.</text>
</comment>
<organism evidence="2 3">
    <name type="scientific">Conger conger</name>
    <name type="common">Conger eel</name>
    <name type="synonym">Muraena conger</name>
    <dbReference type="NCBI Taxonomy" id="82655"/>
    <lineage>
        <taxon>Eukaryota</taxon>
        <taxon>Metazoa</taxon>
        <taxon>Chordata</taxon>
        <taxon>Craniata</taxon>
        <taxon>Vertebrata</taxon>
        <taxon>Euteleostomi</taxon>
        <taxon>Actinopterygii</taxon>
        <taxon>Neopterygii</taxon>
        <taxon>Teleostei</taxon>
        <taxon>Anguilliformes</taxon>
        <taxon>Congridae</taxon>
        <taxon>Conger</taxon>
    </lineage>
</organism>